<organism evidence="1 2">
    <name type="scientific">Vitis vinifera</name>
    <name type="common">Grape</name>
    <dbReference type="NCBI Taxonomy" id="29760"/>
    <lineage>
        <taxon>Eukaryota</taxon>
        <taxon>Viridiplantae</taxon>
        <taxon>Streptophyta</taxon>
        <taxon>Embryophyta</taxon>
        <taxon>Tracheophyta</taxon>
        <taxon>Spermatophyta</taxon>
        <taxon>Magnoliopsida</taxon>
        <taxon>eudicotyledons</taxon>
        <taxon>Gunneridae</taxon>
        <taxon>Pentapetalae</taxon>
        <taxon>rosids</taxon>
        <taxon>Vitales</taxon>
        <taxon>Vitaceae</taxon>
        <taxon>Viteae</taxon>
        <taxon>Vitis</taxon>
    </lineage>
</organism>
<gene>
    <name evidence="1" type="ORF">VitviT2T_021621</name>
</gene>
<evidence type="ECO:0000313" key="2">
    <source>
        <dbReference type="Proteomes" id="UP001227230"/>
    </source>
</evidence>
<keyword evidence="2" id="KW-1185">Reference proteome</keyword>
<sequence>MVMEGSDVVGATDGTVGVKGGAVETASGMGTGCAEVGDAGAGGIVSVRSSPCSVGTGVDCICSVCGGSRGDAMGWAPGGAK</sequence>
<proteinExistence type="predicted"/>
<dbReference type="EMBL" id="CP126661">
    <property type="protein sequence ID" value="WKA03518.1"/>
    <property type="molecule type" value="Genomic_DNA"/>
</dbReference>
<protein>
    <submittedName>
        <fullName evidence="1">Uncharacterized protein</fullName>
    </submittedName>
</protein>
<reference evidence="1 2" key="1">
    <citation type="journal article" date="2023" name="Hortic Res">
        <title>The complete reference genome for grapevine (Vitis vinifera L.) genetics and breeding.</title>
        <authorList>
            <person name="Shi X."/>
            <person name="Cao S."/>
            <person name="Wang X."/>
            <person name="Huang S."/>
            <person name="Wang Y."/>
            <person name="Liu Z."/>
            <person name="Liu W."/>
            <person name="Leng X."/>
            <person name="Peng Y."/>
            <person name="Wang N."/>
            <person name="Wang Y."/>
            <person name="Ma Z."/>
            <person name="Xu X."/>
            <person name="Zhang F."/>
            <person name="Xue H."/>
            <person name="Zhong H."/>
            <person name="Wang Y."/>
            <person name="Zhang K."/>
            <person name="Velt A."/>
            <person name="Avia K."/>
            <person name="Holtgrawe D."/>
            <person name="Grimplet J."/>
            <person name="Matus J.T."/>
            <person name="Ware D."/>
            <person name="Wu X."/>
            <person name="Wang H."/>
            <person name="Liu C."/>
            <person name="Fang Y."/>
            <person name="Rustenholz C."/>
            <person name="Cheng Z."/>
            <person name="Xiao H."/>
            <person name="Zhou Y."/>
        </authorList>
    </citation>
    <scope>NUCLEOTIDE SEQUENCE [LARGE SCALE GENOMIC DNA]</scope>
    <source>
        <strain evidence="2">cv. Pinot noir / PN40024</strain>
        <tissue evidence="1">Leaf</tissue>
    </source>
</reference>
<accession>A0ABY9D7I6</accession>
<dbReference type="Proteomes" id="UP001227230">
    <property type="component" value="Chromosome 14"/>
</dbReference>
<evidence type="ECO:0000313" key="1">
    <source>
        <dbReference type="EMBL" id="WKA03518.1"/>
    </source>
</evidence>
<name>A0ABY9D7I6_VITVI</name>